<accession>A0A4Q7VRP9</accession>
<dbReference type="Proteomes" id="UP000293398">
    <property type="component" value="Unassembled WGS sequence"/>
</dbReference>
<evidence type="ECO:0000313" key="3">
    <source>
        <dbReference type="Proteomes" id="UP000293398"/>
    </source>
</evidence>
<dbReference type="AlphaFoldDB" id="A0A4Q7VRP9"/>
<reference evidence="2 3" key="1">
    <citation type="submission" date="2019-02" db="EMBL/GenBank/DDBJ databases">
        <title>Genomic Encyclopedia of Type Strains, Phase IV (KMG-IV): sequencing the most valuable type-strain genomes for metagenomic binning, comparative biology and taxonomic classification.</title>
        <authorList>
            <person name="Goeker M."/>
        </authorList>
    </citation>
    <scope>NUCLEOTIDE SEQUENCE [LARGE SCALE GENOMIC DNA]</scope>
    <source>
        <strain evidence="2 3">DSM 23814</strain>
    </source>
</reference>
<keyword evidence="1" id="KW-0472">Membrane</keyword>
<evidence type="ECO:0000256" key="1">
    <source>
        <dbReference type="SAM" id="Phobius"/>
    </source>
</evidence>
<feature type="transmembrane region" description="Helical" evidence="1">
    <location>
        <begin position="6"/>
        <end position="23"/>
    </location>
</feature>
<keyword evidence="1" id="KW-1133">Transmembrane helix</keyword>
<name>A0A4Q7VRP9_9BURK</name>
<dbReference type="OrthoDB" id="8116959at2"/>
<dbReference type="RefSeq" id="WP_128395621.1">
    <property type="nucleotide sequence ID" value="NZ_SHKO01000001.1"/>
</dbReference>
<organism evidence="2 3">
    <name type="scientific">Advenella incenata</name>
    <dbReference type="NCBI Taxonomy" id="267800"/>
    <lineage>
        <taxon>Bacteria</taxon>
        <taxon>Pseudomonadati</taxon>
        <taxon>Pseudomonadota</taxon>
        <taxon>Betaproteobacteria</taxon>
        <taxon>Burkholderiales</taxon>
        <taxon>Alcaligenaceae</taxon>
    </lineage>
</organism>
<sequence>MQLMNPASIIGIAIGASLFTLFSKKNKDKTKLHRFGLFIASFFGVLVVLLAVNFGIYYFQRY</sequence>
<comment type="caution">
    <text evidence="2">The sequence shown here is derived from an EMBL/GenBank/DDBJ whole genome shotgun (WGS) entry which is preliminary data.</text>
</comment>
<proteinExistence type="predicted"/>
<dbReference type="EMBL" id="SHKO01000001">
    <property type="protein sequence ID" value="RZT99193.1"/>
    <property type="molecule type" value="Genomic_DNA"/>
</dbReference>
<keyword evidence="1" id="KW-0812">Transmembrane</keyword>
<feature type="transmembrane region" description="Helical" evidence="1">
    <location>
        <begin position="35"/>
        <end position="59"/>
    </location>
</feature>
<keyword evidence="3" id="KW-1185">Reference proteome</keyword>
<protein>
    <submittedName>
        <fullName evidence="2">Putative secreted protein with PEP-CTERM sorting signal</fullName>
    </submittedName>
</protein>
<evidence type="ECO:0000313" key="2">
    <source>
        <dbReference type="EMBL" id="RZT99193.1"/>
    </source>
</evidence>
<gene>
    <name evidence="2" type="ORF">EV681_0976</name>
</gene>